<dbReference type="RefSeq" id="WP_223674733.1">
    <property type="nucleotide sequence ID" value="NZ_JAINZW010000001.1"/>
</dbReference>
<dbReference type="EMBL" id="JAINZW010000001">
    <property type="protein sequence ID" value="MBZ4038554.1"/>
    <property type="molecule type" value="Genomic_DNA"/>
</dbReference>
<dbReference type="PANTHER" id="PTHR12526">
    <property type="entry name" value="GLYCOSYLTRANSFERASE"/>
    <property type="match status" value="1"/>
</dbReference>
<accession>A0ABS7T3V2</accession>
<keyword evidence="1" id="KW-0808">Transferase</keyword>
<name>A0ABS7T3V2_9GAMM</name>
<keyword evidence="1" id="KW-0328">Glycosyltransferase</keyword>
<dbReference type="PANTHER" id="PTHR12526:SF600">
    <property type="entry name" value="GLYCOSYL TRANSFERASE GROUP 1"/>
    <property type="match status" value="1"/>
</dbReference>
<protein>
    <submittedName>
        <fullName evidence="1">Glycosyltransferase</fullName>
        <ecNumber evidence="1">2.4.-.-</ecNumber>
    </submittedName>
</protein>
<dbReference type="EC" id="2.4.-.-" evidence="1"/>
<dbReference type="GO" id="GO:0016757">
    <property type="term" value="F:glycosyltransferase activity"/>
    <property type="evidence" value="ECO:0007669"/>
    <property type="project" value="UniProtKB-KW"/>
</dbReference>
<dbReference type="Proteomes" id="UP001430954">
    <property type="component" value="Unassembled WGS sequence"/>
</dbReference>
<organism evidence="1 2">
    <name type="scientific">Novilysobacter selenitireducens</name>
    <dbReference type="NCBI Taxonomy" id="2872639"/>
    <lineage>
        <taxon>Bacteria</taxon>
        <taxon>Pseudomonadati</taxon>
        <taxon>Pseudomonadota</taxon>
        <taxon>Gammaproteobacteria</taxon>
        <taxon>Lysobacterales</taxon>
        <taxon>Lysobacteraceae</taxon>
        <taxon>Novilysobacter</taxon>
    </lineage>
</organism>
<dbReference type="Pfam" id="PF13692">
    <property type="entry name" value="Glyco_trans_1_4"/>
    <property type="match status" value="1"/>
</dbReference>
<gene>
    <name evidence="1" type="ORF">K6753_03250</name>
</gene>
<dbReference type="Gene3D" id="3.40.50.2000">
    <property type="entry name" value="Glycogen Phosphorylase B"/>
    <property type="match status" value="1"/>
</dbReference>
<evidence type="ECO:0000313" key="2">
    <source>
        <dbReference type="Proteomes" id="UP001430954"/>
    </source>
</evidence>
<reference evidence="1 2" key="1">
    <citation type="submission" date="2021-09" db="EMBL/GenBank/DDBJ databases">
        <title>Lysobacter sp. 13A isolated from the river sediment.</title>
        <authorList>
            <person name="Liu H."/>
            <person name="Li S."/>
            <person name="Mao S."/>
        </authorList>
    </citation>
    <scope>NUCLEOTIDE SEQUENCE [LARGE SCALE GENOMIC DNA]</scope>
    <source>
        <strain evidence="1 2">13A</strain>
    </source>
</reference>
<sequence length="358" mass="38685">MDTALPQPDRDSGSLRIVELMRALVSAGHAVAFVADDGACSGNAVDALRTDGVHVPQQRRPDAWVRENAATLSSAILCRHDTAGHWLPFLRSVAPSATLVFDTVDLHHLRERREADMRASTSLRRSADATRRRELGLVRMADATWVVSPIERDMLLGQLPGADVRVLSNIIRDDSAGLPFNERRDLLFVGGLRHPPNRDAVAWLSAEIFPRVRDALPAVRLHVVGAPGPEGLPEFPAESGIVMHGHVPDLQPLLDGCRVGLAPLRFGAGVKGKINLAMAHGQPVVATSCAVEGMHLEPGRDVLVADDADAFADQVVRLHDDATLWQSLADGGRESVRRHFSPQMALSVAEATFARLAP</sequence>
<keyword evidence="2" id="KW-1185">Reference proteome</keyword>
<evidence type="ECO:0000313" key="1">
    <source>
        <dbReference type="EMBL" id="MBZ4038554.1"/>
    </source>
</evidence>
<dbReference type="SUPFAM" id="SSF53756">
    <property type="entry name" value="UDP-Glycosyltransferase/glycogen phosphorylase"/>
    <property type="match status" value="1"/>
</dbReference>
<proteinExistence type="predicted"/>
<comment type="caution">
    <text evidence="1">The sequence shown here is derived from an EMBL/GenBank/DDBJ whole genome shotgun (WGS) entry which is preliminary data.</text>
</comment>